<evidence type="ECO:0000313" key="3">
    <source>
        <dbReference type="EMBL" id="MBE7369948.1"/>
    </source>
</evidence>
<dbReference type="InterPro" id="IPR045556">
    <property type="entry name" value="DUF6351"/>
</dbReference>
<dbReference type="Proteomes" id="UP000806285">
    <property type="component" value="Unassembled WGS sequence"/>
</dbReference>
<dbReference type="RefSeq" id="WP_193678575.1">
    <property type="nucleotide sequence ID" value="NZ_JADDIV010000006.1"/>
</dbReference>
<comment type="caution">
    <text evidence="3">The sequence shown here is derived from an EMBL/GenBank/DDBJ whole genome shotgun (WGS) entry which is preliminary data.</text>
</comment>
<protein>
    <recommendedName>
        <fullName evidence="2">DUF6351 domain-containing protein</fullName>
    </recommendedName>
</protein>
<proteinExistence type="predicted"/>
<feature type="signal peptide" evidence="1">
    <location>
        <begin position="1"/>
        <end position="28"/>
    </location>
</feature>
<feature type="chain" id="PRO_5045754880" description="DUF6351 domain-containing protein" evidence="1">
    <location>
        <begin position="29"/>
        <end position="744"/>
    </location>
</feature>
<dbReference type="InterPro" id="IPR006311">
    <property type="entry name" value="TAT_signal"/>
</dbReference>
<dbReference type="EMBL" id="JADDIV010000006">
    <property type="protein sequence ID" value="MBE7369948.1"/>
    <property type="molecule type" value="Genomic_DNA"/>
</dbReference>
<keyword evidence="4" id="KW-1185">Reference proteome</keyword>
<dbReference type="PROSITE" id="PS51318">
    <property type="entry name" value="TAT"/>
    <property type="match status" value="1"/>
</dbReference>
<evidence type="ECO:0000256" key="1">
    <source>
        <dbReference type="SAM" id="SignalP"/>
    </source>
</evidence>
<feature type="domain" description="DUF6351" evidence="2">
    <location>
        <begin position="59"/>
        <end position="723"/>
    </location>
</feature>
<gene>
    <name evidence="3" type="ORF">IM787_20465</name>
</gene>
<sequence>MPERMPARRSRRLAQAGAAGALTALVLAACGGGGGSAAAPDTPPPAPGPETPAAALRLAVLSSPADKVTGTDALVQVEVLRSQADSTLAITANGTDVTAAFAADASGKLVGKVANLQPGANEIVATYGGETARLPVTAFAITGPVISGPHQVPFLCNTNFAMPAGVPALTTIPGDPNCGVETRVDYLYRTTTNTFVYLPDPQALTAYPANMRTLTIDGRTVPYVVRLETGTINRAIYQSAILHDVLNEPAPSPVARPAGFTGKLFYPLGGGCQGGWFQQGASANTVLSDGHLSKGYGVTSSTLNVMGQNCNDLLSSETVMMVKERFIENYGVPFWTVGTGGSGGAYQSNQTGDNYPGLFDGIIISQVFADVTSSTLFKQFDSRVLNNYFTANGGYTTAQKQAISGYLQVANIANMSGQAGRIDPTVSFPAGVTAGVGPTFRYHPVTNRGGARASVYDHTKNVYGTNAEGHALRPIDNVGVQYGLKALLDGVITPAQFVDLNQKVGGLDMDLQPQSQRTAADLAVIERTYKSGRIVWGGGGLASMPIIDRRDYNDANVNGDIHTKIHSFSVRERLRKANGHVDNHVILTSSTGGGGAGVDTTAAMDAWLTAIKTDASGKTLAQKVVANRPSTLVDGCLINNTFVAETQVASGPTGCNAVYPAGTTPRMAAGGPLADDILKCQLKPLRAADYPGITFTQAEWITLQLTFPDGVCDWSKPGVGQQPSQPWRSFGPSPTNLLFDITKQ</sequence>
<reference evidence="3 4" key="1">
    <citation type="submission" date="2020-10" db="EMBL/GenBank/DDBJ databases">
        <title>Ramlibacter sp. HM2 16S ribosomal RNA gene Genome sequencing and assembly.</title>
        <authorList>
            <person name="Kang M."/>
        </authorList>
    </citation>
    <scope>NUCLEOTIDE SEQUENCE [LARGE SCALE GENOMIC DNA]</scope>
    <source>
        <strain evidence="3 4">HM2</strain>
    </source>
</reference>
<evidence type="ECO:0000313" key="4">
    <source>
        <dbReference type="Proteomes" id="UP000806285"/>
    </source>
</evidence>
<organism evidence="3 4">
    <name type="scientific">Ramlibacter pallidus</name>
    <dbReference type="NCBI Taxonomy" id="2780087"/>
    <lineage>
        <taxon>Bacteria</taxon>
        <taxon>Pseudomonadati</taxon>
        <taxon>Pseudomonadota</taxon>
        <taxon>Betaproteobacteria</taxon>
        <taxon>Burkholderiales</taxon>
        <taxon>Comamonadaceae</taxon>
        <taxon>Ramlibacter</taxon>
    </lineage>
</organism>
<name>A0ABR9S8W5_9BURK</name>
<dbReference type="PROSITE" id="PS51257">
    <property type="entry name" value="PROKAR_LIPOPROTEIN"/>
    <property type="match status" value="1"/>
</dbReference>
<accession>A0ABR9S8W5</accession>
<evidence type="ECO:0000259" key="2">
    <source>
        <dbReference type="Pfam" id="PF19878"/>
    </source>
</evidence>
<keyword evidence="1" id="KW-0732">Signal</keyword>
<dbReference type="Pfam" id="PF19878">
    <property type="entry name" value="DUF6351"/>
    <property type="match status" value="1"/>
</dbReference>